<gene>
    <name evidence="1" type="ORF">LzC2_41430</name>
</gene>
<evidence type="ECO:0000313" key="1">
    <source>
        <dbReference type="EMBL" id="NNJ28032.1"/>
    </source>
</evidence>
<reference evidence="1 2" key="1">
    <citation type="journal article" date="2020" name="Syst. Appl. Microbiol.">
        <title>Alienimonas chondri sp. nov., a novel planctomycete isolated from the biofilm of the red alga Chondrus crispus.</title>
        <authorList>
            <person name="Vitorino I."/>
            <person name="Albuquerque L."/>
            <person name="Wiegand S."/>
            <person name="Kallscheuer N."/>
            <person name="da Costa M.S."/>
            <person name="Lobo-da-Cunha A."/>
            <person name="Jogler C."/>
            <person name="Lage O.M."/>
        </authorList>
    </citation>
    <scope>NUCLEOTIDE SEQUENCE [LARGE SCALE GENOMIC DNA]</scope>
    <source>
        <strain evidence="1 2">LzC2</strain>
    </source>
</reference>
<keyword evidence="2" id="KW-1185">Reference proteome</keyword>
<protein>
    <submittedName>
        <fullName evidence="1">Uncharacterized protein</fullName>
    </submittedName>
</protein>
<proteinExistence type="predicted"/>
<dbReference type="RefSeq" id="WP_171189932.1">
    <property type="nucleotide sequence ID" value="NZ_WTPX01000266.1"/>
</dbReference>
<dbReference type="Proteomes" id="UP000609651">
    <property type="component" value="Unassembled WGS sequence"/>
</dbReference>
<evidence type="ECO:0000313" key="2">
    <source>
        <dbReference type="Proteomes" id="UP000609651"/>
    </source>
</evidence>
<comment type="caution">
    <text evidence="1">The sequence shown here is derived from an EMBL/GenBank/DDBJ whole genome shotgun (WGS) entry which is preliminary data.</text>
</comment>
<name>A0ABX1VIS2_9PLAN</name>
<organism evidence="1 2">
    <name type="scientific">Alienimonas chondri</name>
    <dbReference type="NCBI Taxonomy" id="2681879"/>
    <lineage>
        <taxon>Bacteria</taxon>
        <taxon>Pseudomonadati</taxon>
        <taxon>Planctomycetota</taxon>
        <taxon>Planctomycetia</taxon>
        <taxon>Planctomycetales</taxon>
        <taxon>Planctomycetaceae</taxon>
        <taxon>Alienimonas</taxon>
    </lineage>
</organism>
<accession>A0ABX1VIS2</accession>
<sequence length="145" mass="15819">MSEAPSTSDPFPLPDASDPHFAEEIVAQVEAVLAECEKKTRPPEVAPYRDQLFSLFAAAFDAGLTIDPDERPGSSIVGAPTADLSSDGLCKTLGEHWGLAAAAQSNPEDGPALNAQHVSKLRLLLSLMHLWSNWDLAWRRWPDYH</sequence>
<dbReference type="EMBL" id="WTPX01000266">
    <property type="protein sequence ID" value="NNJ28032.1"/>
    <property type="molecule type" value="Genomic_DNA"/>
</dbReference>